<proteinExistence type="predicted"/>
<gene>
    <name evidence="1" type="ORF">C6N14_01570</name>
</gene>
<dbReference type="RefSeq" id="WP_019722401.1">
    <property type="nucleotide sequence ID" value="NZ_JADNBP010000007.1"/>
</dbReference>
<dbReference type="EMBL" id="PYGR01000003">
    <property type="protein sequence ID" value="PTO37211.1"/>
    <property type="molecule type" value="Genomic_DNA"/>
</dbReference>
<dbReference type="AlphaFoldDB" id="A0A2T5DG10"/>
<dbReference type="Proteomes" id="UP000244022">
    <property type="component" value="Unassembled WGS sequence"/>
</dbReference>
<evidence type="ECO:0000313" key="1">
    <source>
        <dbReference type="EMBL" id="PTO37211.1"/>
    </source>
</evidence>
<organism evidence="1 2">
    <name type="scientific">Enterococcus mundtii</name>
    <dbReference type="NCBI Taxonomy" id="53346"/>
    <lineage>
        <taxon>Bacteria</taxon>
        <taxon>Bacillati</taxon>
        <taxon>Bacillota</taxon>
        <taxon>Bacilli</taxon>
        <taxon>Lactobacillales</taxon>
        <taxon>Enterococcaceae</taxon>
        <taxon>Enterococcus</taxon>
    </lineage>
</organism>
<sequence length="79" mass="9546">MKTIYTHFETVIITAYIAKQEIALLTKSGKHYQGKIQSMMTEEGFYINDQFIYWTELATIDLKEEYFHFWRHVMTKTSR</sequence>
<name>A0A2T5DG10_ENTMU</name>
<comment type="caution">
    <text evidence="1">The sequence shown here is derived from an EMBL/GenBank/DDBJ whole genome shotgun (WGS) entry which is preliminary data.</text>
</comment>
<accession>A0A2T5DG10</accession>
<reference evidence="1 2" key="1">
    <citation type="submission" date="2018-03" db="EMBL/GenBank/DDBJ databases">
        <title>Draft genome sequences of four Enterococcus mundtii strains isolated from beef slaughterhouses in Kenya.</title>
        <authorList>
            <person name="Wambui J."/>
            <person name="Stevens M."/>
            <person name="Njage P."/>
            <person name="Stephan R."/>
            <person name="Tasara T."/>
        </authorList>
    </citation>
    <scope>NUCLEOTIDE SEQUENCE [LARGE SCALE GENOMIC DNA]</scope>
    <source>
        <strain evidence="1 2">H18-EM</strain>
    </source>
</reference>
<protein>
    <submittedName>
        <fullName evidence="1">Uncharacterized protein</fullName>
    </submittedName>
</protein>
<evidence type="ECO:0000313" key="2">
    <source>
        <dbReference type="Proteomes" id="UP000244022"/>
    </source>
</evidence>